<evidence type="ECO:0000256" key="5">
    <source>
        <dbReference type="ARBA" id="ARBA00023002"/>
    </source>
</evidence>
<evidence type="ECO:0000256" key="4">
    <source>
        <dbReference type="ARBA" id="ARBA00022833"/>
    </source>
</evidence>
<dbReference type="InterPro" id="IPR014436">
    <property type="entry name" value="Extradiol_dOase_DODA"/>
</dbReference>
<evidence type="ECO:0000256" key="1">
    <source>
        <dbReference type="ARBA" id="ARBA00001947"/>
    </source>
</evidence>
<dbReference type="SUPFAM" id="SSF53213">
    <property type="entry name" value="LigB-like"/>
    <property type="match status" value="1"/>
</dbReference>
<comment type="cofactor">
    <cofactor evidence="1">
        <name>Zn(2+)</name>
        <dbReference type="ChEBI" id="CHEBI:29105"/>
    </cofactor>
</comment>
<dbReference type="RefSeq" id="WP_267541760.1">
    <property type="nucleotide sequence ID" value="NZ_JAPNKA010000001.1"/>
</dbReference>
<keyword evidence="5 7" id="KW-0560">Oxidoreductase</keyword>
<proteinExistence type="inferred from homology"/>
<keyword evidence="7" id="KW-0223">Dioxygenase</keyword>
<comment type="similarity">
    <text evidence="2">Belongs to the DODA-type extradiol aromatic ring-opening dioxygenase family.</text>
</comment>
<accession>A0ABT4ANE9</accession>
<dbReference type="CDD" id="cd07363">
    <property type="entry name" value="45_DOPA_Dioxygenase"/>
    <property type="match status" value="1"/>
</dbReference>
<evidence type="ECO:0000313" key="7">
    <source>
        <dbReference type="EMBL" id="MCY1083223.1"/>
    </source>
</evidence>
<evidence type="ECO:0000256" key="3">
    <source>
        <dbReference type="ARBA" id="ARBA00022723"/>
    </source>
</evidence>
<keyword evidence="4" id="KW-0862">Zinc</keyword>
<dbReference type="Pfam" id="PF02900">
    <property type="entry name" value="LigB"/>
    <property type="match status" value="1"/>
</dbReference>
<evidence type="ECO:0000256" key="2">
    <source>
        <dbReference type="ARBA" id="ARBA00007581"/>
    </source>
</evidence>
<organism evidence="7 8">
    <name type="scientific">Archangium lansingense</name>
    <dbReference type="NCBI Taxonomy" id="2995310"/>
    <lineage>
        <taxon>Bacteria</taxon>
        <taxon>Pseudomonadati</taxon>
        <taxon>Myxococcota</taxon>
        <taxon>Myxococcia</taxon>
        <taxon>Myxococcales</taxon>
        <taxon>Cystobacterineae</taxon>
        <taxon>Archangiaceae</taxon>
        <taxon>Archangium</taxon>
    </lineage>
</organism>
<dbReference type="PANTHER" id="PTHR30096:SF0">
    <property type="entry name" value="4,5-DOPA DIOXYGENASE EXTRADIOL-LIKE PROTEIN"/>
    <property type="match status" value="1"/>
</dbReference>
<dbReference type="NCBIfam" id="NF007914">
    <property type="entry name" value="PRK10628.1"/>
    <property type="match status" value="1"/>
</dbReference>
<dbReference type="EMBL" id="JAPNKA010000001">
    <property type="protein sequence ID" value="MCY1083223.1"/>
    <property type="molecule type" value="Genomic_DNA"/>
</dbReference>
<dbReference type="PANTHER" id="PTHR30096">
    <property type="entry name" value="4,5-DOPA DIOXYGENASE EXTRADIOL-LIKE PROTEIN"/>
    <property type="match status" value="1"/>
</dbReference>
<sequence>MPTTSTEQRMPVLFIGHGSPMNAIEDNTWTDGFRSLARQLPKPKAILSISAHWFLPGTFLTGNEHPPTIHDFGGFPRALYEMQYPAPGSVELAQRVVKLLGPSRASVQHDWGLDHGTWTVLHHLRPAADVPVVQLSIDARLAPSEHLALGRALAGLRDEGVLVMGSGNVTHNLRHAFTSMRSGNTTTPQWAESFDQDVTRALEQHDGAFLSRVIETDAGRMSHPSIDHYLPLLYAAGAAGDRDAVRFPVSGFDLGSLSMRSVLFG</sequence>
<dbReference type="GO" id="GO:0050297">
    <property type="term" value="F:stizolobate synthase activity"/>
    <property type="evidence" value="ECO:0007669"/>
    <property type="project" value="UniProtKB-EC"/>
</dbReference>
<dbReference type="InterPro" id="IPR004183">
    <property type="entry name" value="Xdiol_dOase_suB"/>
</dbReference>
<name>A0ABT4ANE9_9BACT</name>
<reference evidence="7 8" key="1">
    <citation type="submission" date="2022-11" db="EMBL/GenBank/DDBJ databases">
        <title>Minimal conservation of predation-associated metabolite biosynthetic gene clusters underscores biosynthetic potential of Myxococcota including descriptions for ten novel species: Archangium lansinium sp. nov., Myxococcus landrumus sp. nov., Nannocystis bai.</title>
        <authorList>
            <person name="Ahearne A."/>
            <person name="Stevens C."/>
            <person name="Phillips K."/>
        </authorList>
    </citation>
    <scope>NUCLEOTIDE SEQUENCE [LARGE SCALE GENOMIC DNA]</scope>
    <source>
        <strain evidence="7 8">MIWBW</strain>
    </source>
</reference>
<dbReference type="PIRSF" id="PIRSF006157">
    <property type="entry name" value="Doxgns_DODA"/>
    <property type="match status" value="1"/>
</dbReference>
<feature type="domain" description="Extradiol ring-cleavage dioxygenase class III enzyme subunit B" evidence="6">
    <location>
        <begin position="13"/>
        <end position="242"/>
    </location>
</feature>
<comment type="caution">
    <text evidence="7">The sequence shown here is derived from an EMBL/GenBank/DDBJ whole genome shotgun (WGS) entry which is preliminary data.</text>
</comment>
<dbReference type="Gene3D" id="3.40.830.10">
    <property type="entry name" value="LigB-like"/>
    <property type="match status" value="1"/>
</dbReference>
<protein>
    <submittedName>
        <fullName evidence="7">4,5-DOPA dioxygenase extradiol</fullName>
        <ecNumber evidence="7">1.13.11.29</ecNumber>
    </submittedName>
</protein>
<evidence type="ECO:0000313" key="8">
    <source>
        <dbReference type="Proteomes" id="UP001207654"/>
    </source>
</evidence>
<evidence type="ECO:0000259" key="6">
    <source>
        <dbReference type="Pfam" id="PF02900"/>
    </source>
</evidence>
<keyword evidence="3" id="KW-0479">Metal-binding</keyword>
<keyword evidence="8" id="KW-1185">Reference proteome</keyword>
<dbReference type="Proteomes" id="UP001207654">
    <property type="component" value="Unassembled WGS sequence"/>
</dbReference>
<gene>
    <name evidence="7" type="primary">ygiD</name>
    <name evidence="7" type="ORF">OV287_53195</name>
</gene>
<dbReference type="EC" id="1.13.11.29" evidence="7"/>